<feature type="region of interest" description="Disordered" evidence="2">
    <location>
        <begin position="95"/>
        <end position="116"/>
    </location>
</feature>
<proteinExistence type="inferred from homology"/>
<keyword evidence="5" id="KW-1185">Reference proteome</keyword>
<dbReference type="Gene3D" id="2.60.40.200">
    <property type="entry name" value="Superoxide dismutase, copper/zinc binding domain"/>
    <property type="match status" value="1"/>
</dbReference>
<dbReference type="GO" id="GO:0006801">
    <property type="term" value="P:superoxide metabolic process"/>
    <property type="evidence" value="ECO:0007669"/>
    <property type="project" value="InterPro"/>
</dbReference>
<keyword evidence="3" id="KW-0732">Signal</keyword>
<dbReference type="Proteomes" id="UP000239415">
    <property type="component" value="Unassembled WGS sequence"/>
</dbReference>
<protein>
    <submittedName>
        <fullName evidence="4">Cu-Zn family superoxide dismutase</fullName>
    </submittedName>
</protein>
<comment type="similarity">
    <text evidence="1">Belongs to the Cu-Zn superoxide dismutase family.</text>
</comment>
<gene>
    <name evidence="4" type="ORF">CLV67_14628</name>
</gene>
<evidence type="ECO:0000313" key="4">
    <source>
        <dbReference type="EMBL" id="PRX05115.1"/>
    </source>
</evidence>
<dbReference type="RefSeq" id="WP_106331127.1">
    <property type="nucleotide sequence ID" value="NZ_BOMO01000192.1"/>
</dbReference>
<dbReference type="GO" id="GO:0046872">
    <property type="term" value="F:metal ion binding"/>
    <property type="evidence" value="ECO:0007669"/>
    <property type="project" value="InterPro"/>
</dbReference>
<dbReference type="SUPFAM" id="SSF49329">
    <property type="entry name" value="Cu,Zn superoxide dismutase-like"/>
    <property type="match status" value="1"/>
</dbReference>
<name>A0A2T0JBS7_9ACTN</name>
<dbReference type="InterPro" id="IPR036423">
    <property type="entry name" value="SOD-like_Cu/Zn_dom_sf"/>
</dbReference>
<evidence type="ECO:0000256" key="3">
    <source>
        <dbReference type="SAM" id="SignalP"/>
    </source>
</evidence>
<dbReference type="OrthoDB" id="3297424at2"/>
<evidence type="ECO:0000256" key="2">
    <source>
        <dbReference type="SAM" id="MobiDB-lite"/>
    </source>
</evidence>
<sequence length="191" mass="19986">MKTRLLALAVPLLLTGAAPAPEPRAEPAQTSEGTFKTWRDGAKAVTYDTAAVPAGARARVAVVKTEDGVRVSLLATGLKPGRAYGAHLHTSECGRDPAAAGPHYQQRLDPAAGPGKPSVDPAYANAVNEVWLDFVANANGVGRSRATQAWNFHGYRPPWSLVLHAEHTHTAPGEAGTAGARLACLTRAVED</sequence>
<reference evidence="4 5" key="1">
    <citation type="submission" date="2018-03" db="EMBL/GenBank/DDBJ databases">
        <title>Genomic Encyclopedia of Archaeal and Bacterial Type Strains, Phase II (KMG-II): from individual species to whole genera.</title>
        <authorList>
            <person name="Goeker M."/>
        </authorList>
    </citation>
    <scope>NUCLEOTIDE SEQUENCE [LARGE SCALE GENOMIC DNA]</scope>
    <source>
        <strain evidence="4 5">DSM 43146</strain>
    </source>
</reference>
<feature type="chain" id="PRO_5038574979" evidence="3">
    <location>
        <begin position="21"/>
        <end position="191"/>
    </location>
</feature>
<dbReference type="EMBL" id="PVMZ01000046">
    <property type="protein sequence ID" value="PRX05115.1"/>
    <property type="molecule type" value="Genomic_DNA"/>
</dbReference>
<accession>A0A2T0JBS7</accession>
<dbReference type="AlphaFoldDB" id="A0A2T0JBS7"/>
<feature type="signal peptide" evidence="3">
    <location>
        <begin position="1"/>
        <end position="20"/>
    </location>
</feature>
<evidence type="ECO:0000256" key="1">
    <source>
        <dbReference type="ARBA" id="ARBA00010457"/>
    </source>
</evidence>
<evidence type="ECO:0000313" key="5">
    <source>
        <dbReference type="Proteomes" id="UP000239415"/>
    </source>
</evidence>
<comment type="caution">
    <text evidence="4">The sequence shown here is derived from an EMBL/GenBank/DDBJ whole genome shotgun (WGS) entry which is preliminary data.</text>
</comment>
<organism evidence="4 5">
    <name type="scientific">Actinoplanes italicus</name>
    <dbReference type="NCBI Taxonomy" id="113567"/>
    <lineage>
        <taxon>Bacteria</taxon>
        <taxon>Bacillati</taxon>
        <taxon>Actinomycetota</taxon>
        <taxon>Actinomycetes</taxon>
        <taxon>Micromonosporales</taxon>
        <taxon>Micromonosporaceae</taxon>
        <taxon>Actinoplanes</taxon>
    </lineage>
</organism>